<keyword evidence="5" id="KW-0479">Metal-binding</keyword>
<dbReference type="PROSITE" id="PS51674">
    <property type="entry name" value="4FE4S_WBL"/>
    <property type="match status" value="1"/>
</dbReference>
<dbReference type="SUPFAM" id="SSF46894">
    <property type="entry name" value="C-terminal effector domain of the bipartite response regulators"/>
    <property type="match status" value="1"/>
</dbReference>
<dbReference type="Proteomes" id="UP001168620">
    <property type="component" value="Unassembled WGS sequence"/>
</dbReference>
<dbReference type="Gene3D" id="1.10.10.10">
    <property type="entry name" value="Winged helix-like DNA-binding domain superfamily/Winged helix DNA-binding domain"/>
    <property type="match status" value="1"/>
</dbReference>
<keyword evidence="4" id="KW-0004">4Fe-4S</keyword>
<evidence type="ECO:0000256" key="9">
    <source>
        <dbReference type="ARBA" id="ARBA00023125"/>
    </source>
</evidence>
<keyword evidence="14" id="KW-1185">Reference proteome</keyword>
<evidence type="ECO:0000313" key="13">
    <source>
        <dbReference type="EMBL" id="MDN4173948.1"/>
    </source>
</evidence>
<dbReference type="Pfam" id="PF02467">
    <property type="entry name" value="Whib"/>
    <property type="match status" value="1"/>
</dbReference>
<evidence type="ECO:0000256" key="3">
    <source>
        <dbReference type="ARBA" id="ARBA00006597"/>
    </source>
</evidence>
<protein>
    <submittedName>
        <fullName evidence="13">WhiB family transcriptional regulator</fullName>
    </submittedName>
</protein>
<dbReference type="InterPro" id="IPR003482">
    <property type="entry name" value="Whib"/>
</dbReference>
<dbReference type="InterPro" id="IPR034768">
    <property type="entry name" value="4FE4S_WBL"/>
</dbReference>
<comment type="subcellular location">
    <subcellularLocation>
        <location evidence="2">Cytoplasm</location>
    </subcellularLocation>
</comment>
<evidence type="ECO:0000256" key="4">
    <source>
        <dbReference type="ARBA" id="ARBA00022485"/>
    </source>
</evidence>
<dbReference type="PANTHER" id="PTHR38839">
    <property type="entry name" value="TRANSCRIPTIONAL REGULATOR WHID-RELATED"/>
    <property type="match status" value="1"/>
</dbReference>
<evidence type="ECO:0000256" key="11">
    <source>
        <dbReference type="ARBA" id="ARBA00023163"/>
    </source>
</evidence>
<accession>A0ABT8FGY1</accession>
<comment type="caution">
    <text evidence="13">The sequence shown here is derived from an EMBL/GenBank/DDBJ whole genome shotgun (WGS) entry which is preliminary data.</text>
</comment>
<keyword evidence="8" id="KW-0805">Transcription regulation</keyword>
<sequence>MSTEHTVAPYPPTDGTQPCAAEDPELFFVSSSSMGNYFQLPRALDVCKPCPFRRACLAYALTHDVSGVWGGTTENERARIRRQHGIAAEPVHTTDAAAREEEIAQLLRRGETPADVARAVGVSNQTVNNYIRRSAAS</sequence>
<dbReference type="EMBL" id="JAUHJQ010000005">
    <property type="protein sequence ID" value="MDN4173948.1"/>
    <property type="molecule type" value="Genomic_DNA"/>
</dbReference>
<keyword evidence="7" id="KW-0411">Iron-sulfur</keyword>
<comment type="similarity">
    <text evidence="3">Belongs to the WhiB family.</text>
</comment>
<organism evidence="13 14">
    <name type="scientific">Nocardioides oceani</name>
    <dbReference type="NCBI Taxonomy" id="3058369"/>
    <lineage>
        <taxon>Bacteria</taxon>
        <taxon>Bacillati</taxon>
        <taxon>Actinomycetota</taxon>
        <taxon>Actinomycetes</taxon>
        <taxon>Propionibacteriales</taxon>
        <taxon>Nocardioidaceae</taxon>
        <taxon>Nocardioides</taxon>
    </lineage>
</organism>
<keyword evidence="11" id="KW-0804">Transcription</keyword>
<keyword evidence="9" id="KW-0238">DNA-binding</keyword>
<reference evidence="13" key="1">
    <citation type="submission" date="2023-06" db="EMBL/GenBank/DDBJ databases">
        <title>Draft genome sequence of Nocardioides sp. SOB77.</title>
        <authorList>
            <person name="Zhang G."/>
        </authorList>
    </citation>
    <scope>NUCLEOTIDE SEQUENCE</scope>
    <source>
        <strain evidence="13">SOB77</strain>
    </source>
</reference>
<dbReference type="InterPro" id="IPR016032">
    <property type="entry name" value="Sig_transdc_resp-reg_C-effctor"/>
</dbReference>
<dbReference type="InterPro" id="IPR036388">
    <property type="entry name" value="WH-like_DNA-bd_sf"/>
</dbReference>
<evidence type="ECO:0000256" key="10">
    <source>
        <dbReference type="ARBA" id="ARBA00023157"/>
    </source>
</evidence>
<evidence type="ECO:0000256" key="5">
    <source>
        <dbReference type="ARBA" id="ARBA00022723"/>
    </source>
</evidence>
<feature type="domain" description="4Fe-4S Wbl-type" evidence="12">
    <location>
        <begin position="18"/>
        <end position="79"/>
    </location>
</feature>
<evidence type="ECO:0000259" key="12">
    <source>
        <dbReference type="PROSITE" id="PS51674"/>
    </source>
</evidence>
<name>A0ABT8FGY1_9ACTN</name>
<dbReference type="RefSeq" id="WP_300953050.1">
    <property type="nucleotide sequence ID" value="NZ_JAUHJQ010000005.1"/>
</dbReference>
<keyword evidence="10" id="KW-1015">Disulfide bond</keyword>
<evidence type="ECO:0000256" key="6">
    <source>
        <dbReference type="ARBA" id="ARBA00023004"/>
    </source>
</evidence>
<evidence type="ECO:0000256" key="7">
    <source>
        <dbReference type="ARBA" id="ARBA00023014"/>
    </source>
</evidence>
<evidence type="ECO:0000313" key="14">
    <source>
        <dbReference type="Proteomes" id="UP001168620"/>
    </source>
</evidence>
<evidence type="ECO:0000256" key="8">
    <source>
        <dbReference type="ARBA" id="ARBA00023015"/>
    </source>
</evidence>
<dbReference type="Pfam" id="PF13384">
    <property type="entry name" value="HTH_23"/>
    <property type="match status" value="1"/>
</dbReference>
<evidence type="ECO:0000256" key="2">
    <source>
        <dbReference type="ARBA" id="ARBA00004496"/>
    </source>
</evidence>
<gene>
    <name evidence="13" type="ORF">QWY28_13385</name>
</gene>
<comment type="cofactor">
    <cofactor evidence="1">
        <name>[4Fe-4S] cluster</name>
        <dbReference type="ChEBI" id="CHEBI:49883"/>
    </cofactor>
</comment>
<proteinExistence type="inferred from homology"/>
<keyword evidence="6" id="KW-0408">Iron</keyword>
<evidence type="ECO:0000256" key="1">
    <source>
        <dbReference type="ARBA" id="ARBA00001966"/>
    </source>
</evidence>